<accession>A0ACC0MRB9</accession>
<dbReference type="EMBL" id="CM046395">
    <property type="protein sequence ID" value="KAI8543096.1"/>
    <property type="molecule type" value="Genomic_DNA"/>
</dbReference>
<gene>
    <name evidence="1" type="ORF">RHMOL_Rhmol08G0191800</name>
</gene>
<organism evidence="1 2">
    <name type="scientific">Rhododendron molle</name>
    <name type="common">Chinese azalea</name>
    <name type="synonym">Azalea mollis</name>
    <dbReference type="NCBI Taxonomy" id="49168"/>
    <lineage>
        <taxon>Eukaryota</taxon>
        <taxon>Viridiplantae</taxon>
        <taxon>Streptophyta</taxon>
        <taxon>Embryophyta</taxon>
        <taxon>Tracheophyta</taxon>
        <taxon>Spermatophyta</taxon>
        <taxon>Magnoliopsida</taxon>
        <taxon>eudicotyledons</taxon>
        <taxon>Gunneridae</taxon>
        <taxon>Pentapetalae</taxon>
        <taxon>asterids</taxon>
        <taxon>Ericales</taxon>
        <taxon>Ericaceae</taxon>
        <taxon>Ericoideae</taxon>
        <taxon>Rhodoreae</taxon>
        <taxon>Rhododendron</taxon>
    </lineage>
</organism>
<evidence type="ECO:0000313" key="1">
    <source>
        <dbReference type="EMBL" id="KAI8543096.1"/>
    </source>
</evidence>
<protein>
    <submittedName>
        <fullName evidence="1">Uncharacterized protein</fullName>
    </submittedName>
</protein>
<sequence>MQRLLSLKRGSELLKNHSHTTPTIQSICSKPLPHLSKTNPNHLNTFSPTPQLRHFSSHFAAASRSWLPQKIFSEKIYGVLSNPIIVKELLQNTLLKTTGKGLVDSRVGFFKRSFERNPSFEGHLRGCCFHVMAIGGSTIYVEALYSEFYKKLWLFVGHAIEQRLFKFVRDTIGRVFGPEFVLKLYLAGAVCGSIFYLVHHALMALSSKNGRNPSRTPGLGASGAVNAIMLLDIFLFPKSTILVQFIVPVPAILLGIFLIGKDMLRILQGDSHISGSAHLGGAVVAAVTWARIRKGRF</sequence>
<comment type="caution">
    <text evidence="1">The sequence shown here is derived from an EMBL/GenBank/DDBJ whole genome shotgun (WGS) entry which is preliminary data.</text>
</comment>
<proteinExistence type="predicted"/>
<dbReference type="Proteomes" id="UP001062846">
    <property type="component" value="Chromosome 8"/>
</dbReference>
<name>A0ACC0MRB9_RHOML</name>
<keyword evidence="2" id="KW-1185">Reference proteome</keyword>
<reference evidence="1" key="1">
    <citation type="submission" date="2022-02" db="EMBL/GenBank/DDBJ databases">
        <title>Plant Genome Project.</title>
        <authorList>
            <person name="Zhang R.-G."/>
        </authorList>
    </citation>
    <scope>NUCLEOTIDE SEQUENCE</scope>
    <source>
        <strain evidence="1">AT1</strain>
    </source>
</reference>
<evidence type="ECO:0000313" key="2">
    <source>
        <dbReference type="Proteomes" id="UP001062846"/>
    </source>
</evidence>